<proteinExistence type="predicted"/>
<dbReference type="InterPro" id="IPR032066">
    <property type="entry name" value="GP3_package"/>
</dbReference>
<sequence length="121" mass="13461">MMEKGQTGKRASQSARTLEKKIESYFAACEDRGELPSIAGLALALGYPGRRNLEEALKEEGQSKKAVYLIRAKARIEEANVQAVYRRETSAGAKFILQTEFGYADKEKIDPARLIEVKLVP</sequence>
<reference evidence="1 2" key="1">
    <citation type="submission" date="2022-06" db="EMBL/GenBank/DDBJ databases">
        <title>Isolation of gut microbiota from human fecal samples.</title>
        <authorList>
            <person name="Pamer E.G."/>
            <person name="Barat B."/>
            <person name="Waligurski E."/>
            <person name="Medina S."/>
            <person name="Paddock L."/>
            <person name="Mostad J."/>
        </authorList>
    </citation>
    <scope>NUCLEOTIDE SEQUENCE [LARGE SCALE GENOMIC DNA]</scope>
    <source>
        <strain evidence="1 2">DFI.9.73</strain>
    </source>
</reference>
<accession>A0ABT1S0R5</accession>
<organism evidence="1 2">
    <name type="scientific">Neglectibacter timonensis</name>
    <dbReference type="NCBI Taxonomy" id="1776382"/>
    <lineage>
        <taxon>Bacteria</taxon>
        <taxon>Bacillati</taxon>
        <taxon>Bacillota</taxon>
        <taxon>Clostridia</taxon>
        <taxon>Eubacteriales</taxon>
        <taxon>Oscillospiraceae</taxon>
        <taxon>Neglectibacter</taxon>
    </lineage>
</organism>
<dbReference type="Pfam" id="PF16677">
    <property type="entry name" value="GP3_package"/>
    <property type="match status" value="1"/>
</dbReference>
<evidence type="ECO:0000313" key="2">
    <source>
        <dbReference type="Proteomes" id="UP001524473"/>
    </source>
</evidence>
<comment type="caution">
    <text evidence="1">The sequence shown here is derived from an EMBL/GenBank/DDBJ whole genome shotgun (WGS) entry which is preliminary data.</text>
</comment>
<evidence type="ECO:0000313" key="1">
    <source>
        <dbReference type="EMBL" id="MCQ4840520.1"/>
    </source>
</evidence>
<gene>
    <name evidence="1" type="ORF">NE695_11415</name>
</gene>
<dbReference type="EMBL" id="JANFZH010000025">
    <property type="protein sequence ID" value="MCQ4840520.1"/>
    <property type="molecule type" value="Genomic_DNA"/>
</dbReference>
<keyword evidence="2" id="KW-1185">Reference proteome</keyword>
<name>A0ABT1S0R5_9FIRM</name>
<protein>
    <submittedName>
        <fullName evidence="1">DNA-packaging protein</fullName>
    </submittedName>
</protein>
<dbReference type="RefSeq" id="WP_066864117.1">
    <property type="nucleotide sequence ID" value="NZ_CABKVV010000013.1"/>
</dbReference>
<dbReference type="GeneID" id="90532511"/>
<dbReference type="Proteomes" id="UP001524473">
    <property type="component" value="Unassembled WGS sequence"/>
</dbReference>